<feature type="domain" description="Major facilitator superfamily (MFS) profile" evidence="8">
    <location>
        <begin position="219"/>
        <end position="427"/>
    </location>
</feature>
<dbReference type="Pfam" id="PF05977">
    <property type="entry name" value="MFS_3"/>
    <property type="match status" value="1"/>
</dbReference>
<feature type="transmembrane region" description="Helical" evidence="7">
    <location>
        <begin position="386"/>
        <end position="408"/>
    </location>
</feature>
<dbReference type="InterPro" id="IPR020846">
    <property type="entry name" value="MFS_dom"/>
</dbReference>
<dbReference type="InterPro" id="IPR010290">
    <property type="entry name" value="TM_effector"/>
</dbReference>
<reference evidence="9 10" key="1">
    <citation type="submission" date="2021-01" db="EMBL/GenBank/DDBJ databases">
        <title>Whole genome shotgun sequence of Asanoa iriomotensis NBRC 100142.</title>
        <authorList>
            <person name="Komaki H."/>
            <person name="Tamura T."/>
        </authorList>
    </citation>
    <scope>NUCLEOTIDE SEQUENCE [LARGE SCALE GENOMIC DNA]</scope>
    <source>
        <strain evidence="9 10">NBRC 100142</strain>
    </source>
</reference>
<feature type="transmembrane region" description="Helical" evidence="7">
    <location>
        <begin position="358"/>
        <end position="380"/>
    </location>
</feature>
<keyword evidence="3" id="KW-1003">Cell membrane</keyword>
<dbReference type="InterPro" id="IPR036259">
    <property type="entry name" value="MFS_trans_sf"/>
</dbReference>
<dbReference type="PROSITE" id="PS50850">
    <property type="entry name" value="MFS"/>
    <property type="match status" value="1"/>
</dbReference>
<evidence type="ECO:0000256" key="3">
    <source>
        <dbReference type="ARBA" id="ARBA00022475"/>
    </source>
</evidence>
<comment type="caution">
    <text evidence="9">The sequence shown here is derived from an EMBL/GenBank/DDBJ whole genome shotgun (WGS) entry which is preliminary data.</text>
</comment>
<dbReference type="PANTHER" id="PTHR23513">
    <property type="entry name" value="INTEGRAL MEMBRANE EFFLUX PROTEIN-RELATED"/>
    <property type="match status" value="1"/>
</dbReference>
<dbReference type="Proteomes" id="UP000624325">
    <property type="component" value="Unassembled WGS sequence"/>
</dbReference>
<dbReference type="CDD" id="cd06173">
    <property type="entry name" value="MFS_MefA_like"/>
    <property type="match status" value="1"/>
</dbReference>
<keyword evidence="10" id="KW-1185">Reference proteome</keyword>
<feature type="transmembrane region" description="Helical" evidence="7">
    <location>
        <begin position="19"/>
        <end position="39"/>
    </location>
</feature>
<evidence type="ECO:0000256" key="2">
    <source>
        <dbReference type="ARBA" id="ARBA00022448"/>
    </source>
</evidence>
<evidence type="ECO:0000259" key="8">
    <source>
        <dbReference type="PROSITE" id="PS50850"/>
    </source>
</evidence>
<proteinExistence type="predicted"/>
<keyword evidence="6 7" id="KW-0472">Membrane</keyword>
<feature type="transmembrane region" description="Helical" evidence="7">
    <location>
        <begin position="263"/>
        <end position="284"/>
    </location>
</feature>
<feature type="transmembrane region" description="Helical" evidence="7">
    <location>
        <begin position="316"/>
        <end position="337"/>
    </location>
</feature>
<evidence type="ECO:0000256" key="6">
    <source>
        <dbReference type="ARBA" id="ARBA00023136"/>
    </source>
</evidence>
<feature type="transmembrane region" description="Helical" evidence="7">
    <location>
        <begin position="51"/>
        <end position="73"/>
    </location>
</feature>
<dbReference type="RefSeq" id="WP_203707618.1">
    <property type="nucleotide sequence ID" value="NZ_BAAALU010000007.1"/>
</dbReference>
<feature type="transmembrane region" description="Helical" evidence="7">
    <location>
        <begin position="166"/>
        <end position="190"/>
    </location>
</feature>
<organism evidence="9 10">
    <name type="scientific">Asanoa iriomotensis</name>
    <dbReference type="NCBI Taxonomy" id="234613"/>
    <lineage>
        <taxon>Bacteria</taxon>
        <taxon>Bacillati</taxon>
        <taxon>Actinomycetota</taxon>
        <taxon>Actinomycetes</taxon>
        <taxon>Micromonosporales</taxon>
        <taxon>Micromonosporaceae</taxon>
        <taxon>Asanoa</taxon>
    </lineage>
</organism>
<evidence type="ECO:0000256" key="4">
    <source>
        <dbReference type="ARBA" id="ARBA00022692"/>
    </source>
</evidence>
<dbReference type="PANTHER" id="PTHR23513:SF6">
    <property type="entry name" value="MAJOR FACILITATOR SUPERFAMILY ASSOCIATED DOMAIN-CONTAINING PROTEIN"/>
    <property type="match status" value="1"/>
</dbReference>
<evidence type="ECO:0000256" key="1">
    <source>
        <dbReference type="ARBA" id="ARBA00004651"/>
    </source>
</evidence>
<dbReference type="SUPFAM" id="SSF103473">
    <property type="entry name" value="MFS general substrate transporter"/>
    <property type="match status" value="1"/>
</dbReference>
<evidence type="ECO:0000256" key="5">
    <source>
        <dbReference type="ARBA" id="ARBA00022989"/>
    </source>
</evidence>
<keyword evidence="4 7" id="KW-0812">Transmembrane</keyword>
<evidence type="ECO:0000313" key="10">
    <source>
        <dbReference type="Proteomes" id="UP000624325"/>
    </source>
</evidence>
<accession>A0ABQ4CDF3</accession>
<sequence>MPTADAPNLWRHLDFRRLWGARSVSMLGTQVTVLAMPYIAAVNLNATPMELALLVAAGFLPWLLISVPAGVWVDRLPRRRVLVGCDWGRAAVLLALPTAALLGALAYWQLVLATLVVGTLDVFFDLAGNAYLPTVVGPELLPEGNAKLAASAAVTTIGGRGLGGGLVALLTGPGALVADAVSYVVSALLLRRITVAEPAVTAGERRAFVAEARQGLRFLVRQRTLRAFVGEACVSNIGACMNSAVAVLFAVQVLHLGAGGTGLALACLGVGGLVASALSSVAVARFGVGGTIIGACALGGVGGLLGAAAAGPPAVAWLVLSVGNLLWGASLTVSAVVGGSVRQALVPAHLRGRVMGSATILVTGMNPVGAVLGGLLATAFGLRATMVVAGLVMLAATAWPLASPLRVLRDYPTAPDMRHQPTAIAAA</sequence>
<protein>
    <submittedName>
        <fullName evidence="9">MFS transporter</fullName>
    </submittedName>
</protein>
<feature type="transmembrane region" description="Helical" evidence="7">
    <location>
        <begin position="227"/>
        <end position="251"/>
    </location>
</feature>
<comment type="subcellular location">
    <subcellularLocation>
        <location evidence="1">Cell membrane</location>
        <topology evidence="1">Multi-pass membrane protein</topology>
    </subcellularLocation>
</comment>
<keyword evidence="5 7" id="KW-1133">Transmembrane helix</keyword>
<evidence type="ECO:0000256" key="7">
    <source>
        <dbReference type="SAM" id="Phobius"/>
    </source>
</evidence>
<dbReference type="EMBL" id="BONC01000077">
    <property type="protein sequence ID" value="GIF60801.1"/>
    <property type="molecule type" value="Genomic_DNA"/>
</dbReference>
<feature type="transmembrane region" description="Helical" evidence="7">
    <location>
        <begin position="291"/>
        <end position="310"/>
    </location>
</feature>
<name>A0ABQ4CDF3_9ACTN</name>
<feature type="transmembrane region" description="Helical" evidence="7">
    <location>
        <begin position="93"/>
        <end position="117"/>
    </location>
</feature>
<keyword evidence="2" id="KW-0813">Transport</keyword>
<evidence type="ECO:0000313" key="9">
    <source>
        <dbReference type="EMBL" id="GIF60801.1"/>
    </source>
</evidence>
<dbReference type="Gene3D" id="1.20.1250.20">
    <property type="entry name" value="MFS general substrate transporter like domains"/>
    <property type="match status" value="1"/>
</dbReference>
<gene>
    <name evidence="9" type="ORF">Air01nite_68960</name>
</gene>